<dbReference type="EMBL" id="CP021435">
    <property type="protein sequence ID" value="ATJ83668.1"/>
    <property type="molecule type" value="Genomic_DNA"/>
</dbReference>
<keyword evidence="2" id="KW-1185">Reference proteome</keyword>
<dbReference type="AlphaFoldDB" id="A0A291P9X6"/>
<evidence type="ECO:0000313" key="1">
    <source>
        <dbReference type="EMBL" id="ATJ83668.1"/>
    </source>
</evidence>
<evidence type="ECO:0008006" key="3">
    <source>
        <dbReference type="Google" id="ProtNLM"/>
    </source>
</evidence>
<accession>A0A291P9X6</accession>
<dbReference type="RefSeq" id="WP_227644476.1">
    <property type="nucleotide sequence ID" value="NZ_BAAADT010000011.1"/>
</dbReference>
<dbReference type="PANTHER" id="PTHR33835">
    <property type="entry name" value="YALI0C07656P"/>
    <property type="match status" value="1"/>
</dbReference>
<protein>
    <recommendedName>
        <fullName evidence="3">DUF4336 domain-containing protein</fullName>
    </recommendedName>
</protein>
<organism evidence="1 2">
    <name type="scientific">Halomonas beimenensis</name>
    <dbReference type="NCBI Taxonomy" id="475662"/>
    <lineage>
        <taxon>Bacteria</taxon>
        <taxon>Pseudomonadati</taxon>
        <taxon>Pseudomonadota</taxon>
        <taxon>Gammaproteobacteria</taxon>
        <taxon>Oceanospirillales</taxon>
        <taxon>Halomonadaceae</taxon>
        <taxon>Halomonas</taxon>
    </lineage>
</organism>
<sequence>MTMRQWDEDLWLFEGETVPFMGLPYATRMTVVRLPDGGLWVHSPIRLTPERQRQLESLGPVHHLVAPNHLHHLFLDAWQRAYPGALTHGTPELIAKRRDLRFDGTLQAPHPDWQPVIDQRLFTGSPRMVECVFFHRPSATLIVADLVENFPPESLRPWQRWLARVTGILAPHGGMPLDWRLTFLGHRRTARAHLEALLDWAPERLILSHGRLIEHDAQAYLLRAFHWLR</sequence>
<name>A0A291P9X6_9GAMM</name>
<dbReference type="Pfam" id="PF14234">
    <property type="entry name" value="DUF4336"/>
    <property type="match status" value="1"/>
</dbReference>
<proteinExistence type="predicted"/>
<dbReference type="SUPFAM" id="SSF56281">
    <property type="entry name" value="Metallo-hydrolase/oxidoreductase"/>
    <property type="match status" value="1"/>
</dbReference>
<gene>
    <name evidence="1" type="ORF">BEI_2681</name>
</gene>
<dbReference type="PANTHER" id="PTHR33835:SF1">
    <property type="entry name" value="METALLO-BETA-LACTAMASE DOMAIN-CONTAINING PROTEIN"/>
    <property type="match status" value="1"/>
</dbReference>
<evidence type="ECO:0000313" key="2">
    <source>
        <dbReference type="Proteomes" id="UP000219993"/>
    </source>
</evidence>
<reference evidence="1 2" key="1">
    <citation type="journal article" date="2017" name="Sci. Rep.">
        <title>Revealing the Saline Adaptation Strategies of the Halophilic Bacterium Halomonas beimenensis through High-throughput Omics and Transposon Mutagenesis Approaches.</title>
        <authorList>
            <person name="Chen Y.H."/>
            <person name="Lin S.S."/>
            <person name="Shyu Y.T."/>
        </authorList>
    </citation>
    <scope>NUCLEOTIDE SEQUENCE [LARGE SCALE GENOMIC DNA]</scope>
    <source>
        <strain evidence="1 2">NTU-111</strain>
    </source>
</reference>
<dbReference type="InterPro" id="IPR025638">
    <property type="entry name" value="DUF4336"/>
</dbReference>
<dbReference type="InterPro" id="IPR036866">
    <property type="entry name" value="RibonucZ/Hydroxyglut_hydro"/>
</dbReference>
<dbReference type="Proteomes" id="UP000219993">
    <property type="component" value="Chromosome"/>
</dbReference>
<dbReference type="KEGG" id="hbe:BEI_2681"/>